<evidence type="ECO:0000313" key="2">
    <source>
        <dbReference type="EMBL" id="CAG8950436.1"/>
    </source>
</evidence>
<comment type="caution">
    <text evidence="2">The sequence shown here is derived from an EMBL/GenBank/DDBJ whole genome shotgun (WGS) entry which is preliminary data.</text>
</comment>
<organism evidence="2 3">
    <name type="scientific">Hymenoscyphus fraxineus</name>
    <dbReference type="NCBI Taxonomy" id="746836"/>
    <lineage>
        <taxon>Eukaryota</taxon>
        <taxon>Fungi</taxon>
        <taxon>Dikarya</taxon>
        <taxon>Ascomycota</taxon>
        <taxon>Pezizomycotina</taxon>
        <taxon>Leotiomycetes</taxon>
        <taxon>Helotiales</taxon>
        <taxon>Helotiaceae</taxon>
        <taxon>Hymenoscyphus</taxon>
    </lineage>
</organism>
<reference evidence="2" key="1">
    <citation type="submission" date="2021-07" db="EMBL/GenBank/DDBJ databases">
        <authorList>
            <person name="Durling M."/>
        </authorList>
    </citation>
    <scope>NUCLEOTIDE SEQUENCE</scope>
</reference>
<dbReference type="AlphaFoldDB" id="A0A9N9PKX1"/>
<gene>
    <name evidence="2" type="ORF">HYFRA_00006932</name>
</gene>
<evidence type="ECO:0000313" key="3">
    <source>
        <dbReference type="Proteomes" id="UP000696280"/>
    </source>
</evidence>
<dbReference type="EMBL" id="CAJVRL010000037">
    <property type="protein sequence ID" value="CAG8950436.1"/>
    <property type="molecule type" value="Genomic_DNA"/>
</dbReference>
<dbReference type="Proteomes" id="UP000696280">
    <property type="component" value="Unassembled WGS sequence"/>
</dbReference>
<protein>
    <submittedName>
        <fullName evidence="2">Uncharacterized protein</fullName>
    </submittedName>
</protein>
<dbReference type="OrthoDB" id="10438155at2759"/>
<feature type="compositionally biased region" description="Polar residues" evidence="1">
    <location>
        <begin position="117"/>
        <end position="135"/>
    </location>
</feature>
<feature type="region of interest" description="Disordered" evidence="1">
    <location>
        <begin position="69"/>
        <end position="144"/>
    </location>
</feature>
<name>A0A9N9PKX1_9HELO</name>
<evidence type="ECO:0000256" key="1">
    <source>
        <dbReference type="SAM" id="MobiDB-lite"/>
    </source>
</evidence>
<proteinExistence type="predicted"/>
<sequence length="144" mass="14906">MLPKPDISIVPMEALVSSIQANRRLPQGLNGENSSSTAPFGCSSFANYSVLKVGSKPLTGVDASENISGVRAEEASEDGIPIATPSSSNPISPDKEENRTISVQKLDPTDSGEINGLTKTKASTSTPQNESSTANGAIDDAEKS</sequence>
<keyword evidence="3" id="KW-1185">Reference proteome</keyword>
<accession>A0A9N9PKX1</accession>